<feature type="transmembrane region" description="Helical" evidence="10">
    <location>
        <begin position="118"/>
        <end position="136"/>
    </location>
</feature>
<feature type="domain" description="G-protein coupled receptors family 1 profile" evidence="12">
    <location>
        <begin position="57"/>
        <end position="357"/>
    </location>
</feature>
<evidence type="ECO:0000256" key="2">
    <source>
        <dbReference type="ARBA" id="ARBA00022475"/>
    </source>
</evidence>
<dbReference type="PRINTS" id="PR00896">
    <property type="entry name" value="VASOPRESSINR"/>
</dbReference>
<feature type="transmembrane region" description="Helical" evidence="10">
    <location>
        <begin position="304"/>
        <end position="325"/>
    </location>
</feature>
<evidence type="ECO:0000256" key="5">
    <source>
        <dbReference type="ARBA" id="ARBA00023040"/>
    </source>
</evidence>
<dbReference type="InterPro" id="IPR001817">
    <property type="entry name" value="Vasoprsn_rcpt"/>
</dbReference>
<dbReference type="SUPFAM" id="SSF81321">
    <property type="entry name" value="Family A G protein-coupled receptor-like"/>
    <property type="match status" value="1"/>
</dbReference>
<keyword evidence="7 10" id="KW-0675">Receptor</keyword>
<feature type="region of interest" description="Disordered" evidence="11">
    <location>
        <begin position="385"/>
        <end position="404"/>
    </location>
</feature>
<dbReference type="PROSITE" id="PS50262">
    <property type="entry name" value="G_PROTEIN_RECEP_F1_2"/>
    <property type="match status" value="1"/>
</dbReference>
<evidence type="ECO:0000256" key="10">
    <source>
        <dbReference type="RuleBase" id="RU046427"/>
    </source>
</evidence>
<organism evidence="13 14">
    <name type="scientific">Patella caerulea</name>
    <name type="common">Rayed Mediterranean limpet</name>
    <dbReference type="NCBI Taxonomy" id="87958"/>
    <lineage>
        <taxon>Eukaryota</taxon>
        <taxon>Metazoa</taxon>
        <taxon>Spiralia</taxon>
        <taxon>Lophotrochozoa</taxon>
        <taxon>Mollusca</taxon>
        <taxon>Gastropoda</taxon>
        <taxon>Patellogastropoda</taxon>
        <taxon>Patelloidea</taxon>
        <taxon>Patellidae</taxon>
        <taxon>Patella</taxon>
    </lineage>
</organism>
<evidence type="ECO:0000313" key="13">
    <source>
        <dbReference type="EMBL" id="KAK6166643.1"/>
    </source>
</evidence>
<reference evidence="13 14" key="1">
    <citation type="submission" date="2024-01" db="EMBL/GenBank/DDBJ databases">
        <title>The genome of the rayed Mediterranean limpet Patella caerulea (Linnaeus, 1758).</title>
        <authorList>
            <person name="Anh-Thu Weber A."/>
            <person name="Halstead-Nussloch G."/>
        </authorList>
    </citation>
    <scope>NUCLEOTIDE SEQUENCE [LARGE SCALE GENOMIC DNA]</scope>
    <source>
        <strain evidence="13">AATW-2023a</strain>
        <tissue evidence="13">Whole specimen</tissue>
    </source>
</reference>
<evidence type="ECO:0000256" key="6">
    <source>
        <dbReference type="ARBA" id="ARBA00023136"/>
    </source>
</evidence>
<keyword evidence="5 10" id="KW-0297">G-protein coupled receptor</keyword>
<dbReference type="Pfam" id="PF00001">
    <property type="entry name" value="7tm_1"/>
    <property type="match status" value="1"/>
</dbReference>
<dbReference type="InterPro" id="IPR000276">
    <property type="entry name" value="GPCR_Rhodpsn"/>
</dbReference>
<evidence type="ECO:0000256" key="3">
    <source>
        <dbReference type="ARBA" id="ARBA00022692"/>
    </source>
</evidence>
<dbReference type="GO" id="GO:0032870">
    <property type="term" value="P:cellular response to hormone stimulus"/>
    <property type="evidence" value="ECO:0007669"/>
    <property type="project" value="TreeGrafter"/>
</dbReference>
<gene>
    <name evidence="13" type="ORF">SNE40_023289</name>
</gene>
<dbReference type="GO" id="GO:0005886">
    <property type="term" value="C:plasma membrane"/>
    <property type="evidence" value="ECO:0007669"/>
    <property type="project" value="UniProtKB-SubCell"/>
</dbReference>
<protein>
    <recommendedName>
        <fullName evidence="12">G-protein coupled receptors family 1 profile domain-containing protein</fullName>
    </recommendedName>
</protein>
<accession>A0AAN8G2M1</accession>
<feature type="transmembrane region" description="Helical" evidence="10">
    <location>
        <begin position="157"/>
        <end position="178"/>
    </location>
</feature>
<feature type="transmembrane region" description="Helical" evidence="10">
    <location>
        <begin position="44"/>
        <end position="65"/>
    </location>
</feature>
<evidence type="ECO:0000256" key="4">
    <source>
        <dbReference type="ARBA" id="ARBA00022989"/>
    </source>
</evidence>
<dbReference type="AlphaFoldDB" id="A0AAN8G2M1"/>
<dbReference type="GO" id="GO:0042277">
    <property type="term" value="F:peptide binding"/>
    <property type="evidence" value="ECO:0007669"/>
    <property type="project" value="TreeGrafter"/>
</dbReference>
<comment type="caution">
    <text evidence="13">The sequence shown here is derived from an EMBL/GenBank/DDBJ whole genome shotgun (WGS) entry which is preliminary data.</text>
</comment>
<dbReference type="GO" id="GO:0005000">
    <property type="term" value="F:vasopressin receptor activity"/>
    <property type="evidence" value="ECO:0007669"/>
    <property type="project" value="InterPro"/>
</dbReference>
<dbReference type="PANTHER" id="PTHR24241:SF161">
    <property type="entry name" value="G-PROTEIN COUPLED RECEPTORS FAMILY 1 PROFILE DOMAIN-CONTAINING PROTEIN"/>
    <property type="match status" value="1"/>
</dbReference>
<dbReference type="Proteomes" id="UP001347796">
    <property type="component" value="Unassembled WGS sequence"/>
</dbReference>
<keyword evidence="3 10" id="KW-0812">Transmembrane</keyword>
<dbReference type="Gene3D" id="1.20.1070.10">
    <property type="entry name" value="Rhodopsin 7-helix transmembrane proteins"/>
    <property type="match status" value="1"/>
</dbReference>
<dbReference type="InterPro" id="IPR017452">
    <property type="entry name" value="GPCR_Rhodpsn_7TM"/>
</dbReference>
<feature type="transmembrane region" description="Helical" evidence="10">
    <location>
        <begin position="77"/>
        <end position="98"/>
    </location>
</feature>
<keyword evidence="2" id="KW-1003">Cell membrane</keyword>
<keyword evidence="9 10" id="KW-0807">Transducer</keyword>
<comment type="similarity">
    <text evidence="10">Belongs to the G-protein coupled receptor 1 family. Vasopressin/oxytocin receptor subfamily.</text>
</comment>
<dbReference type="PROSITE" id="PS00237">
    <property type="entry name" value="G_PROTEIN_RECEP_F1_1"/>
    <property type="match status" value="1"/>
</dbReference>
<dbReference type="EMBL" id="JAZGQO010000021">
    <property type="protein sequence ID" value="KAK6166643.1"/>
    <property type="molecule type" value="Genomic_DNA"/>
</dbReference>
<evidence type="ECO:0000256" key="9">
    <source>
        <dbReference type="ARBA" id="ARBA00023224"/>
    </source>
</evidence>
<dbReference type="PANTHER" id="PTHR24241">
    <property type="entry name" value="NEUROPEPTIDE RECEPTOR-RELATED G-PROTEIN COUPLED RECEPTOR"/>
    <property type="match status" value="1"/>
</dbReference>
<dbReference type="PRINTS" id="PR00237">
    <property type="entry name" value="GPCRRHODOPSN"/>
</dbReference>
<comment type="subcellular location">
    <subcellularLocation>
        <location evidence="1 10">Cell membrane</location>
        <topology evidence="1 10">Multi-pass membrane protein</topology>
    </subcellularLocation>
</comment>
<sequence>MATMTSQVTEMTTTNMTFGNDSDFLNSTESPPMRIDQEIRTIKIAVQSVIFYLALFGNLFVLIVLKLRKQKLSRMQWFIVHLSLTDIFVAIFNTMTNLIQDITIVFQGNDFLCRSVKYFQVVAMYASSYVLIMTAVDRYVSICHPLTSQTMSPNRGHLMVLGAWVISLLFASPQIYIFRYIPRQSGVWDCSDHSVMTENWMYQVYVTWIFISIYAVPFIVLSVCYGRICHVVWSSARSKNNLDLTASTTRRTQSKKGPLWRISFKNNDANSMTQNDEGLLKKSSVNPRGHSKAMSKSKVKTVKVTLIVVICYLVCWAPFFIAQMWWIFDPNAPTSSWAFMIVVLLASLNSCTNPWIYLAFTGNMCVKPDKHRRISRSWTASTNLMSTSESDSRPRSTRSSYYDMSQRSSREFSSLSRDAITSHC</sequence>
<name>A0AAN8G2M1_PATCE</name>
<evidence type="ECO:0000259" key="12">
    <source>
        <dbReference type="PROSITE" id="PS50262"/>
    </source>
</evidence>
<keyword evidence="6 10" id="KW-0472">Membrane</keyword>
<evidence type="ECO:0000256" key="7">
    <source>
        <dbReference type="ARBA" id="ARBA00023170"/>
    </source>
</evidence>
<proteinExistence type="inferred from homology"/>
<keyword evidence="4 10" id="KW-1133">Transmembrane helix</keyword>
<dbReference type="CDD" id="cd15196">
    <property type="entry name" value="7tmA_Vasopressin_Oxytocin"/>
    <property type="match status" value="1"/>
</dbReference>
<evidence type="ECO:0000313" key="14">
    <source>
        <dbReference type="Proteomes" id="UP001347796"/>
    </source>
</evidence>
<keyword evidence="14" id="KW-1185">Reference proteome</keyword>
<evidence type="ECO:0000256" key="1">
    <source>
        <dbReference type="ARBA" id="ARBA00004651"/>
    </source>
</evidence>
<feature type="transmembrane region" description="Helical" evidence="10">
    <location>
        <begin position="205"/>
        <end position="228"/>
    </location>
</feature>
<feature type="transmembrane region" description="Helical" evidence="10">
    <location>
        <begin position="337"/>
        <end position="360"/>
    </location>
</feature>
<evidence type="ECO:0000256" key="8">
    <source>
        <dbReference type="ARBA" id="ARBA00023180"/>
    </source>
</evidence>
<keyword evidence="8 10" id="KW-0325">Glycoprotein</keyword>
<evidence type="ECO:0000256" key="11">
    <source>
        <dbReference type="SAM" id="MobiDB-lite"/>
    </source>
</evidence>